<evidence type="ECO:0000256" key="4">
    <source>
        <dbReference type="ARBA" id="ARBA00022640"/>
    </source>
</evidence>
<keyword evidence="4 5" id="KW-0934">Plastid</keyword>
<evidence type="ECO:0000313" key="5">
    <source>
        <dbReference type="EMBL" id="AYO27737.1"/>
    </source>
</evidence>
<dbReference type="AlphaFoldDB" id="A0A3G2QXF7"/>
<name>A0A3G2QXF7_9FLOR</name>
<dbReference type="PANTHER" id="PTHR39638:SF2">
    <property type="entry name" value="YCF35"/>
    <property type="match status" value="1"/>
</dbReference>
<comment type="subcellular location">
    <subcellularLocation>
        <location evidence="1">Plastid</location>
    </subcellularLocation>
</comment>
<sequence length="127" mass="15012">MSHFNRIKTKINNLPILKATLKELGYNYSCEQRYIKDLNGNTQTVDLIAENNKENLLGFIWDGQEYNLITDLQMWNQQLSFECFFDNMMQQYAIKSIHYTSMQEGFNKLSQEQLSDGSIKIIVQRWS</sequence>
<protein>
    <recommendedName>
        <fullName evidence="3">Uncharacterized protein ycf35</fullName>
    </recommendedName>
</protein>
<accession>A0A3G2QXF7</accession>
<dbReference type="EMBL" id="MG922860">
    <property type="protein sequence ID" value="AYO27737.1"/>
    <property type="molecule type" value="Genomic_DNA"/>
</dbReference>
<gene>
    <name evidence="5" type="primary">ycf35</name>
</gene>
<geneLocation type="plastid" evidence="5"/>
<dbReference type="PANTHER" id="PTHR39638">
    <property type="entry name" value="YCF35"/>
    <property type="match status" value="1"/>
</dbReference>
<dbReference type="Pfam" id="PF06868">
    <property type="entry name" value="DUF1257"/>
    <property type="match status" value="1"/>
</dbReference>
<proteinExistence type="inferred from homology"/>
<dbReference type="GO" id="GO:0009536">
    <property type="term" value="C:plastid"/>
    <property type="evidence" value="ECO:0007669"/>
    <property type="project" value="UniProtKB-SubCell"/>
</dbReference>
<dbReference type="RefSeq" id="YP_009546389.1">
    <property type="nucleotide sequence ID" value="NC_040156.1"/>
</dbReference>
<evidence type="ECO:0000256" key="1">
    <source>
        <dbReference type="ARBA" id="ARBA00004474"/>
    </source>
</evidence>
<organism evidence="5">
    <name type="scientific">Gelidium gabrielsonii</name>
    <dbReference type="NCBI Taxonomy" id="2483892"/>
    <lineage>
        <taxon>Eukaryota</taxon>
        <taxon>Rhodophyta</taxon>
        <taxon>Florideophyceae</taxon>
        <taxon>Rhodymeniophycidae</taxon>
        <taxon>Gelidiales</taxon>
        <taxon>Gelidiaceae</taxon>
        <taxon>Gelidium</taxon>
    </lineage>
</organism>
<evidence type="ECO:0000256" key="2">
    <source>
        <dbReference type="ARBA" id="ARBA00009068"/>
    </source>
</evidence>
<evidence type="ECO:0000256" key="3">
    <source>
        <dbReference type="ARBA" id="ARBA00021585"/>
    </source>
</evidence>
<dbReference type="InterPro" id="IPR009666">
    <property type="entry name" value="Uncharacterised_Ycf35"/>
</dbReference>
<dbReference type="GeneID" id="38572946"/>
<comment type="similarity">
    <text evidence="2">Belongs to the ycf35 family.</text>
</comment>
<reference evidence="5" key="1">
    <citation type="journal article" date="2019" name="J. Phycol.">
        <title>Phylogenomics and multigene phylogenies decipher two new cryptic marine algae from California, Gelidium gabrielsonii and G. kathyanniae (Gelidiales, Rhodophyta).</title>
        <authorList>
            <person name="Boo G.H."/>
            <person name="Hughey J.R."/>
        </authorList>
    </citation>
    <scope>NUCLEOTIDE SEQUENCE</scope>
</reference>